<comment type="caution">
    <text evidence="2">The sequence shown here is derived from an EMBL/GenBank/DDBJ whole genome shotgun (WGS) entry which is preliminary data.</text>
</comment>
<gene>
    <name evidence="2" type="ORF">CWE11_11905</name>
</gene>
<reference evidence="2 3" key="1">
    <citation type="journal article" date="2011" name="Front. Microbiol.">
        <title>Genomic signatures of strain selection and enhancement in Bacillus atrophaeus var. globigii, a historical biowarfare simulant.</title>
        <authorList>
            <person name="Gibbons H.S."/>
            <person name="Broomall S.M."/>
            <person name="McNew L.A."/>
            <person name="Daligault H."/>
            <person name="Chapman C."/>
            <person name="Bruce D."/>
            <person name="Karavis M."/>
            <person name="Krepps M."/>
            <person name="McGregor P.A."/>
            <person name="Hong C."/>
            <person name="Park K.H."/>
            <person name="Akmal A."/>
            <person name="Feldman A."/>
            <person name="Lin J.S."/>
            <person name="Chang W.E."/>
            <person name="Higgs B.W."/>
            <person name="Demirev P."/>
            <person name="Lindquist J."/>
            <person name="Liem A."/>
            <person name="Fochler E."/>
            <person name="Read T.D."/>
            <person name="Tapia R."/>
            <person name="Johnson S."/>
            <person name="Bishop-Lilly K.A."/>
            <person name="Detter C."/>
            <person name="Han C."/>
            <person name="Sozhamannan S."/>
            <person name="Rosenzweig C.N."/>
            <person name="Skowronski E.W."/>
        </authorList>
    </citation>
    <scope>NUCLEOTIDE SEQUENCE [LARGE SCALE GENOMIC DNA]</scope>
    <source>
        <strain evidence="2 3">GYP-17</strain>
    </source>
</reference>
<proteinExistence type="predicted"/>
<name>A0A432W513_9GAMM</name>
<dbReference type="InterPro" id="IPR052155">
    <property type="entry name" value="Biofilm_reg_signaling"/>
</dbReference>
<protein>
    <recommendedName>
        <fullName evidence="1">EAL domain-containing protein</fullName>
    </recommendedName>
</protein>
<evidence type="ECO:0000313" key="2">
    <source>
        <dbReference type="EMBL" id="RUO24941.1"/>
    </source>
</evidence>
<dbReference type="AlphaFoldDB" id="A0A432W513"/>
<dbReference type="SUPFAM" id="SSF141868">
    <property type="entry name" value="EAL domain-like"/>
    <property type="match status" value="1"/>
</dbReference>
<dbReference type="Gene3D" id="3.20.20.450">
    <property type="entry name" value="EAL domain"/>
    <property type="match status" value="1"/>
</dbReference>
<dbReference type="SMART" id="SM00052">
    <property type="entry name" value="EAL"/>
    <property type="match status" value="1"/>
</dbReference>
<evidence type="ECO:0000313" key="3">
    <source>
        <dbReference type="Proteomes" id="UP000288405"/>
    </source>
</evidence>
<dbReference type="Pfam" id="PF00563">
    <property type="entry name" value="EAL"/>
    <property type="match status" value="1"/>
</dbReference>
<keyword evidence="3" id="KW-1185">Reference proteome</keyword>
<dbReference type="PANTHER" id="PTHR44757:SF2">
    <property type="entry name" value="BIOFILM ARCHITECTURE MAINTENANCE PROTEIN MBAA"/>
    <property type="match status" value="1"/>
</dbReference>
<sequence>MTRIEQLSAFFDAIETSKLEVRYKPILNVRDDRAEIIALDCLVYWDEYFDDSSKLEFLFYHIEKNGLSGVVDQHVIERVLSDWHENANLKCWPDLKIMITVCSDSFSNSDFFTFLSATAKRHQFDLNRLILTVRQRIPLEEKEKHQLVFHEARELGIELCLPHGIEQGVFHDYLLSDDFQWIKLRRSLVHLAHENRLAQKYLHNFYDTASNLGKKAYISGVDNDQMMLTNLSNGYSIVSGHYFSIPVSSKEIDTMLAYWFSREIYLKYRARIDTRGGILHAPSFDDIKLESRVVMLKQRPTL</sequence>
<organism evidence="2 3">
    <name type="scientific">Aliidiomarina sanyensis</name>
    <dbReference type="NCBI Taxonomy" id="1249555"/>
    <lineage>
        <taxon>Bacteria</taxon>
        <taxon>Pseudomonadati</taxon>
        <taxon>Pseudomonadota</taxon>
        <taxon>Gammaproteobacteria</taxon>
        <taxon>Alteromonadales</taxon>
        <taxon>Idiomarinaceae</taxon>
        <taxon>Aliidiomarina</taxon>
    </lineage>
</organism>
<dbReference type="PANTHER" id="PTHR44757">
    <property type="entry name" value="DIGUANYLATE CYCLASE DGCP"/>
    <property type="match status" value="1"/>
</dbReference>
<dbReference type="InterPro" id="IPR001633">
    <property type="entry name" value="EAL_dom"/>
</dbReference>
<dbReference type="InterPro" id="IPR035919">
    <property type="entry name" value="EAL_sf"/>
</dbReference>
<dbReference type="EMBL" id="PIPM01000029">
    <property type="protein sequence ID" value="RUO24941.1"/>
    <property type="molecule type" value="Genomic_DNA"/>
</dbReference>
<feature type="domain" description="EAL" evidence="1">
    <location>
        <begin position="3"/>
        <end position="260"/>
    </location>
</feature>
<evidence type="ECO:0000259" key="1">
    <source>
        <dbReference type="PROSITE" id="PS50883"/>
    </source>
</evidence>
<dbReference type="RefSeq" id="WP_126777840.1">
    <property type="nucleotide sequence ID" value="NZ_PIPM01000029.1"/>
</dbReference>
<accession>A0A432W513</accession>
<dbReference type="Proteomes" id="UP000288405">
    <property type="component" value="Unassembled WGS sequence"/>
</dbReference>
<dbReference type="OrthoDB" id="9842174at2"/>
<dbReference type="PROSITE" id="PS50883">
    <property type="entry name" value="EAL"/>
    <property type="match status" value="1"/>
</dbReference>